<dbReference type="EMBL" id="SNZA01000004">
    <property type="protein sequence ID" value="TDR12378.1"/>
    <property type="molecule type" value="Genomic_DNA"/>
</dbReference>
<dbReference type="InterPro" id="IPR016181">
    <property type="entry name" value="Acyl_CoA_acyltransferase"/>
</dbReference>
<dbReference type="Gene3D" id="3.40.630.30">
    <property type="match status" value="1"/>
</dbReference>
<dbReference type="InterPro" id="IPR012772">
    <property type="entry name" value="Ectoine_EctA"/>
</dbReference>
<evidence type="ECO:0000256" key="7">
    <source>
        <dbReference type="ARBA" id="ARBA00048924"/>
    </source>
</evidence>
<feature type="domain" description="N-acetyltransferase" evidence="9">
    <location>
        <begin position="6"/>
        <end position="162"/>
    </location>
</feature>
<evidence type="ECO:0000256" key="3">
    <source>
        <dbReference type="ARBA" id="ARBA00012355"/>
    </source>
</evidence>
<comment type="catalytic activity">
    <reaction evidence="7 8">
        <text>L-2,4-diaminobutanoate + acetyl-CoA = (2S)-4-acetamido-2-aminobutanoate + CoA + H(+)</text>
        <dbReference type="Rhea" id="RHEA:16901"/>
        <dbReference type="ChEBI" id="CHEBI:15378"/>
        <dbReference type="ChEBI" id="CHEBI:57287"/>
        <dbReference type="ChEBI" id="CHEBI:57288"/>
        <dbReference type="ChEBI" id="CHEBI:58761"/>
        <dbReference type="ChEBI" id="CHEBI:58929"/>
        <dbReference type="EC" id="2.3.1.178"/>
    </reaction>
</comment>
<keyword evidence="6 8" id="KW-0012">Acyltransferase</keyword>
<sequence length="162" mass="17929">MVESNIKLRKPVTEDGVALFDLVKRCSPLDQNSAYCNLLQCSHFAETGIAAELDGELVGFVSGYRVPAQPDVLFVWQVAVDAKARGRGLSKNMVLELLKRSSLSGIQYIETTITPDNEASWGLFRSLAKALSAPFESSIHFDEAEHFHGRHKTEHLVKIGPF</sequence>
<dbReference type="AlphaFoldDB" id="A0A4R6XA54"/>
<evidence type="ECO:0000256" key="2">
    <source>
        <dbReference type="ARBA" id="ARBA00010712"/>
    </source>
</evidence>
<dbReference type="CDD" id="cd04301">
    <property type="entry name" value="NAT_SF"/>
    <property type="match status" value="1"/>
</dbReference>
<gene>
    <name evidence="8" type="primary">ectA</name>
    <name evidence="10" type="ORF">C8D85_2411</name>
</gene>
<evidence type="ECO:0000259" key="9">
    <source>
        <dbReference type="PROSITE" id="PS51186"/>
    </source>
</evidence>
<comment type="similarity">
    <text evidence="2 8">Belongs to the acetyltransferase family. EctA subfamily.</text>
</comment>
<evidence type="ECO:0000256" key="6">
    <source>
        <dbReference type="ARBA" id="ARBA00023315"/>
    </source>
</evidence>
<evidence type="ECO:0000313" key="11">
    <source>
        <dbReference type="Proteomes" id="UP000295729"/>
    </source>
</evidence>
<evidence type="ECO:0000256" key="1">
    <source>
        <dbReference type="ARBA" id="ARBA00004978"/>
    </source>
</evidence>
<dbReference type="OrthoDB" id="2436196at2"/>
<protein>
    <recommendedName>
        <fullName evidence="4 8">L-2,4-diaminobutyric acid acetyltransferase</fullName>
        <shortName evidence="8">DABA acetyltransferase</shortName>
        <ecNumber evidence="3 8">2.3.1.178</ecNumber>
    </recommendedName>
</protein>
<proteinExistence type="inferred from homology"/>
<dbReference type="UniPathway" id="UPA00067">
    <property type="reaction ID" value="UER00122"/>
</dbReference>
<dbReference type="GO" id="GO:0019491">
    <property type="term" value="P:ectoine biosynthetic process"/>
    <property type="evidence" value="ECO:0007669"/>
    <property type="project" value="UniProtKB-UniPathway"/>
</dbReference>
<keyword evidence="5 8" id="KW-0808">Transferase</keyword>
<dbReference type="SUPFAM" id="SSF55729">
    <property type="entry name" value="Acyl-CoA N-acyltransferases (Nat)"/>
    <property type="match status" value="1"/>
</dbReference>
<evidence type="ECO:0000256" key="5">
    <source>
        <dbReference type="ARBA" id="ARBA00022679"/>
    </source>
</evidence>
<accession>A0A4R6XA54</accession>
<comment type="pathway">
    <text evidence="1 8">Amine and polyamine biosynthesis; ectoine biosynthesis; L-ectoine from L-aspartate 4-semialdehyde: step 2/3.</text>
</comment>
<keyword evidence="11" id="KW-1185">Reference proteome</keyword>
<comment type="caution">
    <text evidence="10">The sequence shown here is derived from an EMBL/GenBank/DDBJ whole genome shotgun (WGS) entry which is preliminary data.</text>
</comment>
<dbReference type="PROSITE" id="PS51186">
    <property type="entry name" value="GNAT"/>
    <property type="match status" value="1"/>
</dbReference>
<dbReference type="Proteomes" id="UP000295729">
    <property type="component" value="Unassembled WGS sequence"/>
</dbReference>
<name>A0A4R6XA54_9GAMM</name>
<dbReference type="EC" id="2.3.1.178" evidence="3 8"/>
<evidence type="ECO:0000313" key="10">
    <source>
        <dbReference type="EMBL" id="TDR12378.1"/>
    </source>
</evidence>
<comment type="function">
    <text evidence="8">Catalyzes the acetylation of L-2,4-diaminobutyrate (DABA) to gamma-N-acetyl-alpha,gamma-diaminobutyric acid (ADABA) with acetyl coenzyme A.</text>
</comment>
<dbReference type="GO" id="GO:0033816">
    <property type="term" value="F:diaminobutyrate acetyltransferase activity"/>
    <property type="evidence" value="ECO:0007669"/>
    <property type="project" value="UniProtKB-EC"/>
</dbReference>
<evidence type="ECO:0000256" key="8">
    <source>
        <dbReference type="RuleBase" id="RU365045"/>
    </source>
</evidence>
<dbReference type="Pfam" id="PF00583">
    <property type="entry name" value="Acetyltransf_1"/>
    <property type="match status" value="1"/>
</dbReference>
<organism evidence="10 11">
    <name type="scientific">Marinomonas communis</name>
    <dbReference type="NCBI Taxonomy" id="28254"/>
    <lineage>
        <taxon>Bacteria</taxon>
        <taxon>Pseudomonadati</taxon>
        <taxon>Pseudomonadota</taxon>
        <taxon>Gammaproteobacteria</taxon>
        <taxon>Oceanospirillales</taxon>
        <taxon>Oceanospirillaceae</taxon>
        <taxon>Marinomonas</taxon>
    </lineage>
</organism>
<dbReference type="RefSeq" id="WP_133563030.1">
    <property type="nucleotide sequence ID" value="NZ_SNZA01000004.1"/>
</dbReference>
<dbReference type="NCBIfam" id="TIGR02406">
    <property type="entry name" value="ectoine_EctA"/>
    <property type="match status" value="1"/>
</dbReference>
<reference evidence="10 11" key="1">
    <citation type="submission" date="2019-03" db="EMBL/GenBank/DDBJ databases">
        <title>Genomic Encyclopedia of Type Strains, Phase IV (KMG-IV): sequencing the most valuable type-strain genomes for metagenomic binning, comparative biology and taxonomic classification.</title>
        <authorList>
            <person name="Goeker M."/>
        </authorList>
    </citation>
    <scope>NUCLEOTIDE SEQUENCE [LARGE SCALE GENOMIC DNA]</scope>
    <source>
        <strain evidence="10 11">DSM 5604</strain>
    </source>
</reference>
<dbReference type="InterPro" id="IPR000182">
    <property type="entry name" value="GNAT_dom"/>
</dbReference>
<evidence type="ECO:0000256" key="4">
    <source>
        <dbReference type="ARBA" id="ARBA00017935"/>
    </source>
</evidence>